<keyword evidence="8" id="KW-0255">Endonuclease</keyword>
<comment type="caution">
    <text evidence="13">The sequence shown here is derived from an EMBL/GenBank/DDBJ whole genome shotgun (WGS) entry which is preliminary data.</text>
</comment>
<evidence type="ECO:0000256" key="1">
    <source>
        <dbReference type="ARBA" id="ARBA00000402"/>
    </source>
</evidence>
<evidence type="ECO:0000259" key="12">
    <source>
        <dbReference type="Pfam" id="PF12706"/>
    </source>
</evidence>
<dbReference type="SUPFAM" id="SSF56281">
    <property type="entry name" value="Metallo-hydrolase/oxidoreductase"/>
    <property type="match status" value="1"/>
</dbReference>
<keyword evidence="10" id="KW-0862">Zinc</keyword>
<dbReference type="InterPro" id="IPR036866">
    <property type="entry name" value="RibonucZ/Hydroxyglut_hydro"/>
</dbReference>
<dbReference type="AlphaFoldDB" id="A0A5N5SWX4"/>
<protein>
    <recommendedName>
        <fullName evidence="4">ribonuclease Z</fullName>
        <ecNumber evidence="4">3.1.26.11</ecNumber>
    </recommendedName>
</protein>
<dbReference type="PANTHER" id="PTHR12553:SF49">
    <property type="entry name" value="ZINC PHOSPHODIESTERASE ELAC PROTEIN 2"/>
    <property type="match status" value="1"/>
</dbReference>
<dbReference type="Pfam" id="PF12706">
    <property type="entry name" value="Lactamase_B_2"/>
    <property type="match status" value="1"/>
</dbReference>
<evidence type="ECO:0000256" key="11">
    <source>
        <dbReference type="SAM" id="Coils"/>
    </source>
</evidence>
<keyword evidence="7" id="KW-0479">Metal-binding</keyword>
<evidence type="ECO:0000256" key="3">
    <source>
        <dbReference type="ARBA" id="ARBA00007823"/>
    </source>
</evidence>
<organism evidence="13 14">
    <name type="scientific">Armadillidium nasatum</name>
    <dbReference type="NCBI Taxonomy" id="96803"/>
    <lineage>
        <taxon>Eukaryota</taxon>
        <taxon>Metazoa</taxon>
        <taxon>Ecdysozoa</taxon>
        <taxon>Arthropoda</taxon>
        <taxon>Crustacea</taxon>
        <taxon>Multicrustacea</taxon>
        <taxon>Malacostraca</taxon>
        <taxon>Eumalacostraca</taxon>
        <taxon>Peracarida</taxon>
        <taxon>Isopoda</taxon>
        <taxon>Oniscidea</taxon>
        <taxon>Crinocheta</taxon>
        <taxon>Armadillidiidae</taxon>
        <taxon>Armadillidium</taxon>
    </lineage>
</organism>
<feature type="domain" description="Metallo-beta-lactamase" evidence="12">
    <location>
        <begin position="396"/>
        <end position="485"/>
    </location>
</feature>
<evidence type="ECO:0000313" key="13">
    <source>
        <dbReference type="EMBL" id="KAB7498714.1"/>
    </source>
</evidence>
<dbReference type="EC" id="3.1.26.11" evidence="4"/>
<evidence type="ECO:0000256" key="4">
    <source>
        <dbReference type="ARBA" id="ARBA00012477"/>
    </source>
</evidence>
<evidence type="ECO:0000256" key="10">
    <source>
        <dbReference type="ARBA" id="ARBA00022833"/>
    </source>
</evidence>
<dbReference type="OrthoDB" id="527344at2759"/>
<dbReference type="GO" id="GO:0046872">
    <property type="term" value="F:metal ion binding"/>
    <property type="evidence" value="ECO:0007669"/>
    <property type="project" value="UniProtKB-KW"/>
</dbReference>
<evidence type="ECO:0000256" key="6">
    <source>
        <dbReference type="ARBA" id="ARBA00022722"/>
    </source>
</evidence>
<comment type="cofactor">
    <cofactor evidence="2">
        <name>Zn(2+)</name>
        <dbReference type="ChEBI" id="CHEBI:29105"/>
    </cofactor>
</comment>
<dbReference type="InterPro" id="IPR047151">
    <property type="entry name" value="RNZ2-like"/>
</dbReference>
<reference evidence="13 14" key="1">
    <citation type="journal article" date="2019" name="PLoS Biol.">
        <title>Sex chromosomes control vertical transmission of feminizing Wolbachia symbionts in an isopod.</title>
        <authorList>
            <person name="Becking T."/>
            <person name="Chebbi M.A."/>
            <person name="Giraud I."/>
            <person name="Moumen B."/>
            <person name="Laverre T."/>
            <person name="Caubet Y."/>
            <person name="Peccoud J."/>
            <person name="Gilbert C."/>
            <person name="Cordaux R."/>
        </authorList>
    </citation>
    <scope>NUCLEOTIDE SEQUENCE [LARGE SCALE GENOMIC DNA]</scope>
    <source>
        <strain evidence="13">ANa2</strain>
        <tissue evidence="13">Whole body excluding digestive tract and cuticle</tissue>
    </source>
</reference>
<evidence type="ECO:0000256" key="7">
    <source>
        <dbReference type="ARBA" id="ARBA00022723"/>
    </source>
</evidence>
<comment type="catalytic activity">
    <reaction evidence="1">
        <text>Endonucleolytic cleavage of RNA, removing extra 3' nucleotides from tRNA precursor, generating 3' termini of tRNAs. A 3'-hydroxy group is left at the tRNA terminus and a 5'-phosphoryl group is left at the trailer molecule.</text>
        <dbReference type="EC" id="3.1.26.11"/>
    </reaction>
</comment>
<comment type="similarity">
    <text evidence="3">Belongs to the RNase Z family.</text>
</comment>
<accession>A0A5N5SWX4</accession>
<dbReference type="PANTHER" id="PTHR12553">
    <property type="entry name" value="ZINC PHOSPHODIESTERASE ELAC PROTEIN 2"/>
    <property type="match status" value="1"/>
</dbReference>
<proteinExistence type="inferred from homology"/>
<feature type="coiled-coil region" evidence="11">
    <location>
        <begin position="245"/>
        <end position="272"/>
    </location>
</feature>
<dbReference type="Proteomes" id="UP000326759">
    <property type="component" value="Unassembled WGS sequence"/>
</dbReference>
<keyword evidence="14" id="KW-1185">Reference proteome</keyword>
<evidence type="ECO:0000256" key="5">
    <source>
        <dbReference type="ARBA" id="ARBA00022694"/>
    </source>
</evidence>
<evidence type="ECO:0000256" key="2">
    <source>
        <dbReference type="ARBA" id="ARBA00001947"/>
    </source>
</evidence>
<evidence type="ECO:0000256" key="8">
    <source>
        <dbReference type="ARBA" id="ARBA00022759"/>
    </source>
</evidence>
<gene>
    <name evidence="13" type="primary">rnz</name>
    <name evidence="13" type="ORF">Anas_01772</name>
</gene>
<dbReference type="GO" id="GO:0042781">
    <property type="term" value="F:3'-tRNA processing endoribonuclease activity"/>
    <property type="evidence" value="ECO:0007669"/>
    <property type="project" value="UniProtKB-EC"/>
</dbReference>
<name>A0A5N5SWX4_9CRUS</name>
<keyword evidence="11" id="KW-0175">Coiled coil</keyword>
<dbReference type="GO" id="GO:1990180">
    <property type="term" value="P:mitochondrial tRNA 3'-end processing"/>
    <property type="evidence" value="ECO:0007669"/>
    <property type="project" value="TreeGrafter"/>
</dbReference>
<sequence>MSSKDIYSKYILAYICTFPTKEEILSTNKLISTGVPPERSVGSLKNKTPVELSNGKLITPPDDLIHSYKESTFIVLEIPSVEYLESLISSSDFDKYKKEGTCNHPEENDLKIIVHFSPPEVMKDSRYRQWANSFSPSVSHLVINSRSSCLGLHSPVIMQLQLNQILPNVFPLHRNPGVPFVSFGADIPIEEDIMIPSFTSEYKFEGTTIQSNSAILYHIQPFKEFDSSRRPFVNPKQALSNCQENESILNSLENLNAKFAELNQEKNSASRNHYPSFLFLGTGSSYATGTRNNSAILISLWTQDIIPHFKNTAFRFSHSPKPFCPRPPFLTNNVMQKVPILYILAPQDIISFVKKLSHNFSFDFENILFINNYDLSKKNFDKLPIHKAIKSLQLEQVTVVKVPHLERSFGVALTHKDGWKVVYSGDASPSTNLISIGKNCDLLIHEATLEDGMEERALLTLHSTFSQAIEVGEDMNAKFTILTHFSQRYKKIPFFEENTLREKNVGIAFDCMKVTFEDFPYLRHLYPTLKEMFSEDYSILKRIRFMKTLK</sequence>
<dbReference type="InterPro" id="IPR001279">
    <property type="entry name" value="Metallo-B-lactamas"/>
</dbReference>
<dbReference type="GO" id="GO:0005739">
    <property type="term" value="C:mitochondrion"/>
    <property type="evidence" value="ECO:0007669"/>
    <property type="project" value="TreeGrafter"/>
</dbReference>
<evidence type="ECO:0000256" key="9">
    <source>
        <dbReference type="ARBA" id="ARBA00022801"/>
    </source>
</evidence>
<keyword evidence="6" id="KW-0540">Nuclease</keyword>
<evidence type="ECO:0000313" key="14">
    <source>
        <dbReference type="Proteomes" id="UP000326759"/>
    </source>
</evidence>
<keyword evidence="9" id="KW-0378">Hydrolase</keyword>
<dbReference type="EMBL" id="SEYY01019068">
    <property type="protein sequence ID" value="KAB7498714.1"/>
    <property type="molecule type" value="Genomic_DNA"/>
</dbReference>
<keyword evidence="5" id="KW-0819">tRNA processing</keyword>
<dbReference type="Gene3D" id="3.60.15.10">
    <property type="entry name" value="Ribonuclease Z/Hydroxyacylglutathione hydrolase-like"/>
    <property type="match status" value="1"/>
</dbReference>